<name>A0A9P5YU64_9AGAR</name>
<dbReference type="EMBL" id="MU155343">
    <property type="protein sequence ID" value="KAF9475198.1"/>
    <property type="molecule type" value="Genomic_DNA"/>
</dbReference>
<comment type="caution">
    <text evidence="1">The sequence shown here is derived from an EMBL/GenBank/DDBJ whole genome shotgun (WGS) entry which is preliminary data.</text>
</comment>
<protein>
    <submittedName>
        <fullName evidence="1">Uncharacterized protein</fullName>
    </submittedName>
</protein>
<dbReference type="AlphaFoldDB" id="A0A9P5YU64"/>
<accession>A0A9P5YU64</accession>
<reference evidence="1" key="1">
    <citation type="submission" date="2020-11" db="EMBL/GenBank/DDBJ databases">
        <authorList>
            <consortium name="DOE Joint Genome Institute"/>
            <person name="Ahrendt S."/>
            <person name="Riley R."/>
            <person name="Andreopoulos W."/>
            <person name="Labutti K."/>
            <person name="Pangilinan J."/>
            <person name="Ruiz-Duenas F.J."/>
            <person name="Barrasa J.M."/>
            <person name="Sanchez-Garcia M."/>
            <person name="Camarero S."/>
            <person name="Miyauchi S."/>
            <person name="Serrano A."/>
            <person name="Linde D."/>
            <person name="Babiker R."/>
            <person name="Drula E."/>
            <person name="Ayuso-Fernandez I."/>
            <person name="Pacheco R."/>
            <person name="Padilla G."/>
            <person name="Ferreira P."/>
            <person name="Barriuso J."/>
            <person name="Kellner H."/>
            <person name="Castanera R."/>
            <person name="Alfaro M."/>
            <person name="Ramirez L."/>
            <person name="Pisabarro A.G."/>
            <person name="Kuo A."/>
            <person name="Tritt A."/>
            <person name="Lipzen A."/>
            <person name="He G."/>
            <person name="Yan M."/>
            <person name="Ng V."/>
            <person name="Cullen D."/>
            <person name="Martin F."/>
            <person name="Rosso M.-N."/>
            <person name="Henrissat B."/>
            <person name="Hibbett D."/>
            <person name="Martinez A.T."/>
            <person name="Grigoriev I.V."/>
        </authorList>
    </citation>
    <scope>NUCLEOTIDE SEQUENCE</scope>
    <source>
        <strain evidence="1">CIRM-BRFM 674</strain>
    </source>
</reference>
<sequence>MPEERTVSAFTWITPPLRSRLRVGQMAARTIVRQHYSTENKSRKHAVPKPTVKFYDIKSKIFNSTSDRSESDLLLDDEDDAWLDEPLDPNVKNLTAERLDAESNSAINLQSKTLSTFLSLYGDNLQAEDNKDLVNATQVEPNPDDNDFSMSF</sequence>
<evidence type="ECO:0000313" key="2">
    <source>
        <dbReference type="Proteomes" id="UP000807469"/>
    </source>
</evidence>
<keyword evidence="2" id="KW-1185">Reference proteome</keyword>
<dbReference type="Proteomes" id="UP000807469">
    <property type="component" value="Unassembled WGS sequence"/>
</dbReference>
<organism evidence="1 2">
    <name type="scientific">Pholiota conissans</name>
    <dbReference type="NCBI Taxonomy" id="109636"/>
    <lineage>
        <taxon>Eukaryota</taxon>
        <taxon>Fungi</taxon>
        <taxon>Dikarya</taxon>
        <taxon>Basidiomycota</taxon>
        <taxon>Agaricomycotina</taxon>
        <taxon>Agaricomycetes</taxon>
        <taxon>Agaricomycetidae</taxon>
        <taxon>Agaricales</taxon>
        <taxon>Agaricineae</taxon>
        <taxon>Strophariaceae</taxon>
        <taxon>Pholiota</taxon>
    </lineage>
</organism>
<evidence type="ECO:0000313" key="1">
    <source>
        <dbReference type="EMBL" id="KAF9475198.1"/>
    </source>
</evidence>
<gene>
    <name evidence="1" type="ORF">BDN70DRAFT_957800</name>
</gene>
<proteinExistence type="predicted"/>
<dbReference type="OrthoDB" id="3236755at2759"/>